<dbReference type="Proteomes" id="UP000747110">
    <property type="component" value="Unassembled WGS sequence"/>
</dbReference>
<proteinExistence type="predicted"/>
<feature type="compositionally biased region" description="Basic and acidic residues" evidence="1">
    <location>
        <begin position="19"/>
        <end position="31"/>
    </location>
</feature>
<gene>
    <name evidence="2" type="ORF">Vretifemale_12368</name>
</gene>
<comment type="caution">
    <text evidence="2">The sequence shown here is derived from an EMBL/GenBank/DDBJ whole genome shotgun (WGS) entry which is preliminary data.</text>
</comment>
<feature type="compositionally biased region" description="Pro residues" evidence="1">
    <location>
        <begin position="373"/>
        <end position="382"/>
    </location>
</feature>
<dbReference type="PRINTS" id="PR01217">
    <property type="entry name" value="PRICHEXTENSN"/>
</dbReference>
<organism evidence="2 3">
    <name type="scientific">Volvox reticuliferus</name>
    <dbReference type="NCBI Taxonomy" id="1737510"/>
    <lineage>
        <taxon>Eukaryota</taxon>
        <taxon>Viridiplantae</taxon>
        <taxon>Chlorophyta</taxon>
        <taxon>core chlorophytes</taxon>
        <taxon>Chlorophyceae</taxon>
        <taxon>CS clade</taxon>
        <taxon>Chlamydomonadales</taxon>
        <taxon>Volvocaceae</taxon>
        <taxon>Volvox</taxon>
    </lineage>
</organism>
<feature type="non-terminal residue" evidence="2">
    <location>
        <position position="726"/>
    </location>
</feature>
<reference evidence="2" key="1">
    <citation type="journal article" date="2021" name="Proc. Natl. Acad. Sci. U.S.A.">
        <title>Three genomes in the algal genus Volvox reveal the fate of a haploid sex-determining region after a transition to homothallism.</title>
        <authorList>
            <person name="Yamamoto K."/>
            <person name="Hamaji T."/>
            <person name="Kawai-Toyooka H."/>
            <person name="Matsuzaki R."/>
            <person name="Takahashi F."/>
            <person name="Nishimura Y."/>
            <person name="Kawachi M."/>
            <person name="Noguchi H."/>
            <person name="Minakuchi Y."/>
            <person name="Umen J.G."/>
            <person name="Toyoda A."/>
            <person name="Nozaki H."/>
        </authorList>
    </citation>
    <scope>NUCLEOTIDE SEQUENCE</scope>
    <source>
        <strain evidence="2">NIES-3786</strain>
    </source>
</reference>
<dbReference type="AlphaFoldDB" id="A0A8J4CLV5"/>
<feature type="compositionally biased region" description="Low complexity" evidence="1">
    <location>
        <begin position="295"/>
        <end position="322"/>
    </location>
</feature>
<feature type="compositionally biased region" description="Polar residues" evidence="1">
    <location>
        <begin position="715"/>
        <end position="726"/>
    </location>
</feature>
<dbReference type="EMBL" id="BNCP01000027">
    <property type="protein sequence ID" value="GIL83581.1"/>
    <property type="molecule type" value="Genomic_DNA"/>
</dbReference>
<feature type="region of interest" description="Disordered" evidence="1">
    <location>
        <begin position="698"/>
        <end position="726"/>
    </location>
</feature>
<feature type="compositionally biased region" description="Gly residues" evidence="1">
    <location>
        <begin position="71"/>
        <end position="88"/>
    </location>
</feature>
<feature type="region of interest" description="Disordered" evidence="1">
    <location>
        <begin position="371"/>
        <end position="390"/>
    </location>
</feature>
<keyword evidence="3" id="KW-1185">Reference proteome</keyword>
<evidence type="ECO:0000313" key="2">
    <source>
        <dbReference type="EMBL" id="GIL83581.1"/>
    </source>
</evidence>
<accession>A0A8J4CLV5</accession>
<feature type="compositionally biased region" description="Pro residues" evidence="1">
    <location>
        <begin position="1"/>
        <end position="12"/>
    </location>
</feature>
<protein>
    <submittedName>
        <fullName evidence="2">Uncharacterized protein</fullName>
    </submittedName>
</protein>
<evidence type="ECO:0000256" key="1">
    <source>
        <dbReference type="SAM" id="MobiDB-lite"/>
    </source>
</evidence>
<feature type="compositionally biased region" description="Basic and acidic residues" evidence="1">
    <location>
        <begin position="252"/>
        <end position="264"/>
    </location>
</feature>
<name>A0A8J4CLV5_9CHLO</name>
<sequence length="726" mass="74365">PPPPAAAPPPPGQAIAEGTEEKGEKPGKDQDGLDVEDREPQQQPQPQHGMGRKVRSVTELEEAEQEEAALGMGGDGGFGAGGGGGGATTGEPLRHPPPPPPPRAQADTTQQLLQPQELYKKASPPPSREAVRSLVARLQEATEFEEDDPVATQSVSEPAEASVGARERNQVEGQQLQPQPQTARHHQEQQRAGGYGMERRGSDGAAVLAVAATVGGVPLAAAAAGSVRAGASWEETEGKEAEGVPRGLPSLERAELEGGVDGKKAAAATRRQSRRTAAEGAQGRQSRQALGADGANSKGAAGRRSSSRSSSSSGTSSSSSNSEAQQQRHAHRTSPPLPAASYDPTPPLLPELPAVTTVPLHAAAKIVFNVPPTSSPLPPRPPTTASASSSASSATAAAAAAVPRLHAGANLPAGVLMLRAISARGGRVGSAAASGRPAPISANAVAPAPMPLPPPIPPPTPASHNINPPPPPPPPPPLTSVPSPPTSAPLAVSPFGIAPGITAASAAATEPGQAGVAVPGAALRLGPWVSDPAAVATAATAATAAASGDTAGFYSWQVDETEPTVSTSTAAELREALEVLRETPLHERMMEEVAEAVALEEEIHACWRRLAPVLRACSLMCGDCLPENLDLCRSQFRQMAQLGKETRELQGRLGMVHQDIRELDELSKSGGLEVVLTLGSELILRASHQLALSLSIRPKPKPTAATVNDPDDANPSGSRPNSSHRS</sequence>
<feature type="region of interest" description="Disordered" evidence="1">
    <location>
        <begin position="1"/>
        <end position="200"/>
    </location>
</feature>
<feature type="non-terminal residue" evidence="2">
    <location>
        <position position="1"/>
    </location>
</feature>
<evidence type="ECO:0000313" key="3">
    <source>
        <dbReference type="Proteomes" id="UP000747110"/>
    </source>
</evidence>
<feature type="region of interest" description="Disordered" evidence="1">
    <location>
        <begin position="223"/>
        <end position="348"/>
    </location>
</feature>
<feature type="region of interest" description="Disordered" evidence="1">
    <location>
        <begin position="451"/>
        <end position="487"/>
    </location>
</feature>